<comment type="caution">
    <text evidence="1">The sequence shown here is derived from an EMBL/GenBank/DDBJ whole genome shotgun (WGS) entry which is preliminary data.</text>
</comment>
<dbReference type="Proteomes" id="UP001280121">
    <property type="component" value="Unassembled WGS sequence"/>
</dbReference>
<keyword evidence="2" id="KW-1185">Reference proteome</keyword>
<reference evidence="1" key="1">
    <citation type="journal article" date="2023" name="Plant J.">
        <title>Genome sequences and population genomics provide insights into the demographic history, inbreeding, and mutation load of two 'living fossil' tree species of Dipteronia.</title>
        <authorList>
            <person name="Feng Y."/>
            <person name="Comes H.P."/>
            <person name="Chen J."/>
            <person name="Zhu S."/>
            <person name="Lu R."/>
            <person name="Zhang X."/>
            <person name="Li P."/>
            <person name="Qiu J."/>
            <person name="Olsen K.M."/>
            <person name="Qiu Y."/>
        </authorList>
    </citation>
    <scope>NUCLEOTIDE SEQUENCE</scope>
    <source>
        <strain evidence="1">KIB01</strain>
    </source>
</reference>
<proteinExistence type="predicted"/>
<sequence>MLIVDELPFRFVEKRGFRKFCRVGMPRFDVPYRRTIVRDILQMFVDMKTSFMKQFKERKVRVCLTTDTWTSIQNINYMVVMAHFVDENWQLQKRIVSFTQIFDHRGETIGKCIDRVFTITVDNASSNNTTILYVIRKLNSWHADGAILGGKYLHLRCCAHIVNLIVNDGLKEMHESVCAIRNAVKFVKLSSSRFEKFKKSIESEKIQNKGLVVLDVPTRWDSTYLMLASSLKFVKAFDWLDDEDLHYQTYFKEDENEQKRIGPPHF</sequence>
<dbReference type="PANTHER" id="PTHR46481">
    <property type="entry name" value="ZINC FINGER BED DOMAIN-CONTAINING PROTEIN 4"/>
    <property type="match status" value="1"/>
</dbReference>
<accession>A0AAD9WTS8</accession>
<name>A0AAD9WTS8_9ROSI</name>
<dbReference type="SUPFAM" id="SSF53098">
    <property type="entry name" value="Ribonuclease H-like"/>
    <property type="match status" value="1"/>
</dbReference>
<evidence type="ECO:0000313" key="1">
    <source>
        <dbReference type="EMBL" id="KAK2642060.1"/>
    </source>
</evidence>
<dbReference type="InterPro" id="IPR012337">
    <property type="entry name" value="RNaseH-like_sf"/>
</dbReference>
<dbReference type="AlphaFoldDB" id="A0AAD9WTS8"/>
<evidence type="ECO:0000313" key="2">
    <source>
        <dbReference type="Proteomes" id="UP001280121"/>
    </source>
</evidence>
<dbReference type="PANTHER" id="PTHR46481:SF2">
    <property type="entry name" value="BED-TYPE DOMAIN-CONTAINING PROTEIN"/>
    <property type="match status" value="1"/>
</dbReference>
<dbReference type="EMBL" id="JANJYI010000007">
    <property type="protein sequence ID" value="KAK2642060.1"/>
    <property type="molecule type" value="Genomic_DNA"/>
</dbReference>
<protein>
    <submittedName>
        <fullName evidence="1">Uncharacterized protein</fullName>
    </submittedName>
</protein>
<dbReference type="InterPro" id="IPR052035">
    <property type="entry name" value="ZnF_BED_domain_contain"/>
</dbReference>
<gene>
    <name evidence="1" type="ORF">Ddye_023823</name>
</gene>
<organism evidence="1 2">
    <name type="scientific">Dipteronia dyeriana</name>
    <dbReference type="NCBI Taxonomy" id="168575"/>
    <lineage>
        <taxon>Eukaryota</taxon>
        <taxon>Viridiplantae</taxon>
        <taxon>Streptophyta</taxon>
        <taxon>Embryophyta</taxon>
        <taxon>Tracheophyta</taxon>
        <taxon>Spermatophyta</taxon>
        <taxon>Magnoliopsida</taxon>
        <taxon>eudicotyledons</taxon>
        <taxon>Gunneridae</taxon>
        <taxon>Pentapetalae</taxon>
        <taxon>rosids</taxon>
        <taxon>malvids</taxon>
        <taxon>Sapindales</taxon>
        <taxon>Sapindaceae</taxon>
        <taxon>Hippocastanoideae</taxon>
        <taxon>Acereae</taxon>
        <taxon>Dipteronia</taxon>
    </lineage>
</organism>